<dbReference type="PANTHER" id="PTHR21716">
    <property type="entry name" value="TRANSMEMBRANE PROTEIN"/>
    <property type="match status" value="1"/>
</dbReference>
<dbReference type="Proteomes" id="UP000577362">
    <property type="component" value="Unassembled WGS sequence"/>
</dbReference>
<feature type="transmembrane region" description="Helical" evidence="6">
    <location>
        <begin position="160"/>
        <end position="185"/>
    </location>
</feature>
<evidence type="ECO:0000256" key="3">
    <source>
        <dbReference type="ARBA" id="ARBA00022692"/>
    </source>
</evidence>
<comment type="subcellular location">
    <subcellularLocation>
        <location evidence="1">Membrane</location>
        <topology evidence="1">Multi-pass membrane protein</topology>
    </subcellularLocation>
</comment>
<feature type="transmembrane region" description="Helical" evidence="6">
    <location>
        <begin position="317"/>
        <end position="334"/>
    </location>
</feature>
<dbReference type="InterPro" id="IPR002549">
    <property type="entry name" value="AI-2E-like"/>
</dbReference>
<keyword evidence="8" id="KW-1185">Reference proteome</keyword>
<gene>
    <name evidence="7" type="ORF">GGR16_005076</name>
</gene>
<dbReference type="Pfam" id="PF01594">
    <property type="entry name" value="AI-2E_transport"/>
    <property type="match status" value="1"/>
</dbReference>
<feature type="transmembrane region" description="Helical" evidence="6">
    <location>
        <begin position="411"/>
        <end position="444"/>
    </location>
</feature>
<organism evidence="7 8">
    <name type="scientific">Chelatococcus caeni</name>
    <dbReference type="NCBI Taxonomy" id="1348468"/>
    <lineage>
        <taxon>Bacteria</taxon>
        <taxon>Pseudomonadati</taxon>
        <taxon>Pseudomonadota</taxon>
        <taxon>Alphaproteobacteria</taxon>
        <taxon>Hyphomicrobiales</taxon>
        <taxon>Chelatococcaceae</taxon>
        <taxon>Chelatococcus</taxon>
    </lineage>
</organism>
<reference evidence="7 8" key="1">
    <citation type="submission" date="2020-08" db="EMBL/GenBank/DDBJ databases">
        <title>Genomic Encyclopedia of Type Strains, Phase IV (KMG-IV): sequencing the most valuable type-strain genomes for metagenomic binning, comparative biology and taxonomic classification.</title>
        <authorList>
            <person name="Goeker M."/>
        </authorList>
    </citation>
    <scope>NUCLEOTIDE SEQUENCE [LARGE SCALE GENOMIC DNA]</scope>
    <source>
        <strain evidence="7 8">DSM 103737</strain>
    </source>
</reference>
<evidence type="ECO:0000256" key="6">
    <source>
        <dbReference type="SAM" id="Phobius"/>
    </source>
</evidence>
<protein>
    <submittedName>
        <fullName evidence="7">Putative PurR-regulated permease PerM</fullName>
    </submittedName>
</protein>
<feature type="transmembrane region" description="Helical" evidence="6">
    <location>
        <begin position="373"/>
        <end position="391"/>
    </location>
</feature>
<evidence type="ECO:0000256" key="4">
    <source>
        <dbReference type="ARBA" id="ARBA00022989"/>
    </source>
</evidence>
<comment type="similarity">
    <text evidence="2">Belongs to the autoinducer-2 exporter (AI-2E) (TC 2.A.86) family.</text>
</comment>
<accession>A0A840C2Z4</accession>
<proteinExistence type="inferred from homology"/>
<feature type="transmembrane region" description="Helical" evidence="6">
    <location>
        <begin position="105"/>
        <end position="124"/>
    </location>
</feature>
<comment type="caution">
    <text evidence="7">The sequence shown here is derived from an EMBL/GenBank/DDBJ whole genome shotgun (WGS) entry which is preliminary data.</text>
</comment>
<evidence type="ECO:0000256" key="2">
    <source>
        <dbReference type="ARBA" id="ARBA00009773"/>
    </source>
</evidence>
<sequence length="451" mass="49691">MYRCIELAERHSRGGWRGSLRGGGGRLRGPNHQEATVQRFYYDDHRQLQNDPIDFIAAYNFARRLKTLKGLTPYEYIYKLWKSEPRRFRLDPIHQMPGKHLVPKATIQALSFLAVVIAVTAAFVWLLLPYYGAVLWAVILAILFNPLHRRLETWLGGHRNLAAAVSVLACICIVVIPGAAILASLAQEAASLYNRINTRQFDLPTLLGQIQSALPPFVERALSTLNLGDFVEIRARLTSFFMQLSQDVATRAFSIGQNTAQFFVSLGVMLYLLFFLFRDGRQLAGMMRNASPLSGRYTDHIFGKFTSVVTATVKGNVIIAAIQGGIGGIAFWMLGIEAALLWGVLMAFLSLLPAIGAALVWTPAAIYYLVTANYLKGAILLAVGVLVISTIDNLLRPVLVGRGTRLPDYVVLISTVGGLSLIGMNGFVIGPLIAALFVAVWSLFTEEQLHS</sequence>
<name>A0A840C2Z4_9HYPH</name>
<evidence type="ECO:0000313" key="7">
    <source>
        <dbReference type="EMBL" id="MBB4020014.1"/>
    </source>
</evidence>
<feature type="transmembrane region" description="Helical" evidence="6">
    <location>
        <begin position="260"/>
        <end position="277"/>
    </location>
</feature>
<dbReference type="PANTHER" id="PTHR21716:SF4">
    <property type="entry name" value="TRANSMEMBRANE PROTEIN 245"/>
    <property type="match status" value="1"/>
</dbReference>
<keyword evidence="5 6" id="KW-0472">Membrane</keyword>
<evidence type="ECO:0000313" key="8">
    <source>
        <dbReference type="Proteomes" id="UP000577362"/>
    </source>
</evidence>
<keyword evidence="4 6" id="KW-1133">Transmembrane helix</keyword>
<evidence type="ECO:0000256" key="5">
    <source>
        <dbReference type="ARBA" id="ARBA00023136"/>
    </source>
</evidence>
<dbReference type="AlphaFoldDB" id="A0A840C2Z4"/>
<feature type="transmembrane region" description="Helical" evidence="6">
    <location>
        <begin position="340"/>
        <end position="361"/>
    </location>
</feature>
<dbReference type="EMBL" id="JACIEN010000011">
    <property type="protein sequence ID" value="MBB4020014.1"/>
    <property type="molecule type" value="Genomic_DNA"/>
</dbReference>
<feature type="transmembrane region" description="Helical" evidence="6">
    <location>
        <begin position="130"/>
        <end position="148"/>
    </location>
</feature>
<dbReference type="GO" id="GO:0016020">
    <property type="term" value="C:membrane"/>
    <property type="evidence" value="ECO:0007669"/>
    <property type="project" value="UniProtKB-SubCell"/>
</dbReference>
<evidence type="ECO:0000256" key="1">
    <source>
        <dbReference type="ARBA" id="ARBA00004141"/>
    </source>
</evidence>
<keyword evidence="3 6" id="KW-0812">Transmembrane</keyword>